<reference evidence="2" key="1">
    <citation type="submission" date="2005-08" db="EMBL/GenBank/DDBJ databases">
        <title>Complete sequence of Chlorobium chlorochromatii CaD3.</title>
        <authorList>
            <person name="Copeland A."/>
            <person name="Lucas S."/>
            <person name="Lapidus A."/>
            <person name="Barry K."/>
            <person name="Detter J.C."/>
            <person name="Glavina T."/>
            <person name="Hammon N."/>
            <person name="Israni S."/>
            <person name="Pitluck S."/>
            <person name="Bryant D."/>
            <person name="Schmutz J."/>
            <person name="Larimer F."/>
            <person name="Land M."/>
            <person name="Kyrpides N."/>
            <person name="Ivanova N."/>
            <person name="Richardson P."/>
        </authorList>
    </citation>
    <scope>NUCLEOTIDE SEQUENCE [LARGE SCALE GENOMIC DNA]</scope>
    <source>
        <strain evidence="2">CaD3</strain>
    </source>
</reference>
<organism evidence="2">
    <name type="scientific">Chlorobium chlorochromatii (strain CaD3)</name>
    <dbReference type="NCBI Taxonomy" id="340177"/>
    <lineage>
        <taxon>Bacteria</taxon>
        <taxon>Pseudomonadati</taxon>
        <taxon>Chlorobiota</taxon>
        <taxon>Chlorobiia</taxon>
        <taxon>Chlorobiales</taxon>
        <taxon>Chlorobiaceae</taxon>
        <taxon>Chlorobium/Pelodictyon group</taxon>
        <taxon>Chlorobium</taxon>
    </lineage>
</organism>
<dbReference type="HOGENOM" id="CLU_185068_1_0_10"/>
<feature type="transmembrane region" description="Helical" evidence="1">
    <location>
        <begin position="56"/>
        <end position="81"/>
    </location>
</feature>
<keyword evidence="1" id="KW-1133">Transmembrane helix</keyword>
<dbReference type="AlphaFoldDB" id="Q3AT21"/>
<name>Q3AT21_CHLCH</name>
<feature type="transmembrane region" description="Helical" evidence="1">
    <location>
        <begin position="7"/>
        <end position="26"/>
    </location>
</feature>
<dbReference type="STRING" id="340177.Cag_0581"/>
<keyword evidence="1" id="KW-0812">Transmembrane</keyword>
<evidence type="ECO:0000313" key="2">
    <source>
        <dbReference type="EMBL" id="ABB27854.1"/>
    </source>
</evidence>
<proteinExistence type="predicted"/>
<sequence>MDFLTDTSFWITVMVATLLATIPSFIKPMRLSILIPIIVLWLAVIGWLAFSVSALAALIGAGISLLVGALIFLTTILLTGIQQMAKKRYR</sequence>
<dbReference type="KEGG" id="cch:Cag_0581"/>
<evidence type="ECO:0000256" key="1">
    <source>
        <dbReference type="SAM" id="Phobius"/>
    </source>
</evidence>
<feature type="transmembrane region" description="Helical" evidence="1">
    <location>
        <begin position="33"/>
        <end position="50"/>
    </location>
</feature>
<keyword evidence="1" id="KW-0472">Membrane</keyword>
<accession>Q3AT21</accession>
<gene>
    <name evidence="2" type="ordered locus">Cag_0581</name>
</gene>
<dbReference type="EMBL" id="CP000108">
    <property type="protein sequence ID" value="ABB27854.1"/>
    <property type="molecule type" value="Genomic_DNA"/>
</dbReference>
<protein>
    <submittedName>
        <fullName evidence="2">Uncharacterized protein</fullName>
    </submittedName>
</protein>